<keyword evidence="3 10" id="KW-0808">Transferase</keyword>
<evidence type="ECO:0000256" key="5">
    <source>
        <dbReference type="ARBA" id="ARBA00022771"/>
    </source>
</evidence>
<dbReference type="Gene3D" id="2.10.110.30">
    <property type="match status" value="1"/>
</dbReference>
<dbReference type="Proteomes" id="UP000792457">
    <property type="component" value="Unassembled WGS sequence"/>
</dbReference>
<evidence type="ECO:0000256" key="9">
    <source>
        <dbReference type="PROSITE-ProRule" id="PRU00508"/>
    </source>
</evidence>
<dbReference type="EC" id="2.3.2.27" evidence="10"/>
<dbReference type="PANTHER" id="PTHR21497:SF39">
    <property type="entry name" value="E3 UBIQUITIN-PROTEIN LIGASE UBR3"/>
    <property type="match status" value="1"/>
</dbReference>
<dbReference type="EMBL" id="KZ308170">
    <property type="protein sequence ID" value="KAG8223713.1"/>
    <property type="molecule type" value="Genomic_DNA"/>
</dbReference>
<keyword evidence="4 10" id="KW-0479">Metal-binding</keyword>
<evidence type="ECO:0000256" key="4">
    <source>
        <dbReference type="ARBA" id="ARBA00022723"/>
    </source>
</evidence>
<dbReference type="PROSITE" id="PS51157">
    <property type="entry name" value="ZF_UBR"/>
    <property type="match status" value="1"/>
</dbReference>
<evidence type="ECO:0000256" key="6">
    <source>
        <dbReference type="ARBA" id="ARBA00022786"/>
    </source>
</evidence>
<comment type="similarity">
    <text evidence="8 10">Belongs to the E3 ubiquitin-protein ligase UBR1-like family.</text>
</comment>
<comment type="caution">
    <text evidence="12">The sequence shown here is derived from an EMBL/GenBank/DDBJ whole genome shotgun (WGS) entry which is preliminary data.</text>
</comment>
<comment type="pathway">
    <text evidence="2 10">Protein modification; protein ubiquitination.</text>
</comment>
<protein>
    <recommendedName>
        <fullName evidence="10">E3 ubiquitin-protein ligase</fullName>
        <ecNumber evidence="10">2.3.2.27</ecNumber>
    </recommendedName>
</protein>
<dbReference type="GO" id="GO:0000151">
    <property type="term" value="C:ubiquitin ligase complex"/>
    <property type="evidence" value="ECO:0007669"/>
    <property type="project" value="TreeGrafter"/>
</dbReference>
<dbReference type="InterPro" id="IPR039164">
    <property type="entry name" value="UBR1-like"/>
</dbReference>
<dbReference type="GO" id="GO:0008270">
    <property type="term" value="F:zinc ion binding"/>
    <property type="evidence" value="ECO:0007669"/>
    <property type="project" value="UniProtKB-UniRule"/>
</dbReference>
<proteinExistence type="inferred from homology"/>
<feature type="domain" description="UBR-type" evidence="11">
    <location>
        <begin position="81"/>
        <end position="152"/>
    </location>
</feature>
<dbReference type="GO" id="GO:0071596">
    <property type="term" value="P:ubiquitin-dependent protein catabolic process via the N-end rule pathway"/>
    <property type="evidence" value="ECO:0007669"/>
    <property type="project" value="UniProtKB-UniRule"/>
</dbReference>
<dbReference type="GO" id="GO:0061630">
    <property type="term" value="F:ubiquitin protein ligase activity"/>
    <property type="evidence" value="ECO:0007669"/>
    <property type="project" value="UniProtKB-UniRule"/>
</dbReference>
<sequence>MASLSAHVLMKKGKRGAAACVKAECAKTASPIHLNALLDKLLNPEKAIDEWETIDWFKWLMAGGSTPDEFANTVRRYDNATTCGLVWTANFIAYRCRTCGISPCISLCAKCFQQGNHDGHDFNMFRSQAGGVCDCGDTSVMKESGFCNQHGPQANVNKPSAPSDLMCVAEAMMPRLILRLIQHLREVSHSGAPDAYMFGIQDSDQFISMLHNFSEMGAAMRKVMTVALTDPQIYKDLTEIKPGDDSKYNLQSKKIYEDALKSLPNPEPPDEYKDCPSLQEQLVHRTFIEELVFWTVKYEFPQKLVCFLLNLLSDPDYKEALTRAFVLHYSRISVMLEKGKDPDTLSNRVVHVSVQLFSNEGLASRMADSLNLLHVMVISLKYMMSKILIQNTLHDAGKNFHFVADCSRPVMKEHSYWPLVSDLNNVLSHKSVAVKFMSDNNLLEMWFAFMSMFQGMNVNQRELKQHVEFEPHTYYAAFSAELEACAYPMWTLVAHLTNPSTVHLTQGVLIACLSAIQDWLDAINFTDANMSDSLQVSFHLPLHRYFSVFMCQAIKHQGLALRDVLPGPEMLHLMMMHPLRVQVSLL</sequence>
<gene>
    <name evidence="12" type="ORF">J437_LFUL004078</name>
</gene>
<reference evidence="12" key="1">
    <citation type="submission" date="2013-04" db="EMBL/GenBank/DDBJ databases">
        <authorList>
            <person name="Qu J."/>
            <person name="Murali S.C."/>
            <person name="Bandaranaike D."/>
            <person name="Bellair M."/>
            <person name="Blankenburg K."/>
            <person name="Chao H."/>
            <person name="Dinh H."/>
            <person name="Doddapaneni H."/>
            <person name="Downs B."/>
            <person name="Dugan-Rocha S."/>
            <person name="Elkadiri S."/>
            <person name="Gnanaolivu R.D."/>
            <person name="Hernandez B."/>
            <person name="Javaid M."/>
            <person name="Jayaseelan J.C."/>
            <person name="Lee S."/>
            <person name="Li M."/>
            <person name="Ming W."/>
            <person name="Munidasa M."/>
            <person name="Muniz J."/>
            <person name="Nguyen L."/>
            <person name="Ongeri F."/>
            <person name="Osuji N."/>
            <person name="Pu L.-L."/>
            <person name="Puazo M."/>
            <person name="Qu C."/>
            <person name="Quiroz J."/>
            <person name="Raj R."/>
            <person name="Weissenberger G."/>
            <person name="Xin Y."/>
            <person name="Zou X."/>
            <person name="Han Y."/>
            <person name="Richards S."/>
            <person name="Worley K."/>
            <person name="Muzny D."/>
            <person name="Gibbs R."/>
        </authorList>
    </citation>
    <scope>NUCLEOTIDE SEQUENCE</scope>
    <source>
        <strain evidence="12">Sampled in the wild</strain>
    </source>
</reference>
<keyword evidence="7 10" id="KW-0862">Zinc</keyword>
<dbReference type="OrthoDB" id="15304at2759"/>
<dbReference type="InterPro" id="IPR003126">
    <property type="entry name" value="Znf_UBR"/>
</dbReference>
<evidence type="ECO:0000256" key="7">
    <source>
        <dbReference type="ARBA" id="ARBA00022833"/>
    </source>
</evidence>
<dbReference type="PANTHER" id="PTHR21497">
    <property type="entry name" value="UBIQUITIN LIGASE E3 ALPHA-RELATED"/>
    <property type="match status" value="1"/>
</dbReference>
<evidence type="ECO:0000313" key="12">
    <source>
        <dbReference type="EMBL" id="KAG8223713.1"/>
    </source>
</evidence>
<dbReference type="UniPathway" id="UPA00143"/>
<dbReference type="FunFam" id="2.10.110.30:FF:000002">
    <property type="entry name" value="Putative e3 ubiquitin-protein ligase ubr3"/>
    <property type="match status" value="1"/>
</dbReference>
<keyword evidence="5 10" id="KW-0863">Zinc-finger</keyword>
<evidence type="ECO:0000256" key="10">
    <source>
        <dbReference type="RuleBase" id="RU366018"/>
    </source>
</evidence>
<reference evidence="12" key="2">
    <citation type="submission" date="2017-10" db="EMBL/GenBank/DDBJ databases">
        <title>Ladona fulva Genome sequencing and assembly.</title>
        <authorList>
            <person name="Murali S."/>
            <person name="Richards S."/>
            <person name="Bandaranaike D."/>
            <person name="Bellair M."/>
            <person name="Blankenburg K."/>
            <person name="Chao H."/>
            <person name="Dinh H."/>
            <person name="Doddapaneni H."/>
            <person name="Dugan-Rocha S."/>
            <person name="Elkadiri S."/>
            <person name="Gnanaolivu R."/>
            <person name="Hernandez B."/>
            <person name="Skinner E."/>
            <person name="Javaid M."/>
            <person name="Lee S."/>
            <person name="Li M."/>
            <person name="Ming W."/>
            <person name="Munidasa M."/>
            <person name="Muniz J."/>
            <person name="Nguyen L."/>
            <person name="Hughes D."/>
            <person name="Osuji N."/>
            <person name="Pu L.-L."/>
            <person name="Puazo M."/>
            <person name="Qu C."/>
            <person name="Quiroz J."/>
            <person name="Raj R."/>
            <person name="Weissenberger G."/>
            <person name="Xin Y."/>
            <person name="Zou X."/>
            <person name="Han Y."/>
            <person name="Worley K."/>
            <person name="Muzny D."/>
            <person name="Gibbs R."/>
        </authorList>
    </citation>
    <scope>NUCLEOTIDE SEQUENCE</scope>
    <source>
        <strain evidence="12">Sampled in the wild</strain>
    </source>
</reference>
<organism evidence="12 13">
    <name type="scientific">Ladona fulva</name>
    <name type="common">Scarce chaser dragonfly</name>
    <name type="synonym">Libellula fulva</name>
    <dbReference type="NCBI Taxonomy" id="123851"/>
    <lineage>
        <taxon>Eukaryota</taxon>
        <taxon>Metazoa</taxon>
        <taxon>Ecdysozoa</taxon>
        <taxon>Arthropoda</taxon>
        <taxon>Hexapoda</taxon>
        <taxon>Insecta</taxon>
        <taxon>Pterygota</taxon>
        <taxon>Palaeoptera</taxon>
        <taxon>Odonata</taxon>
        <taxon>Epiprocta</taxon>
        <taxon>Anisoptera</taxon>
        <taxon>Libelluloidea</taxon>
        <taxon>Libellulidae</taxon>
        <taxon>Ladona</taxon>
    </lineage>
</organism>
<dbReference type="CDD" id="cd19673">
    <property type="entry name" value="UBR-box_UBR3"/>
    <property type="match status" value="1"/>
</dbReference>
<feature type="zinc finger region" description="UBR-type" evidence="9">
    <location>
        <begin position="81"/>
        <end position="152"/>
    </location>
</feature>
<evidence type="ECO:0000256" key="8">
    <source>
        <dbReference type="ARBA" id="ARBA00046341"/>
    </source>
</evidence>
<keyword evidence="6 10" id="KW-0833">Ubl conjugation pathway</keyword>
<comment type="catalytic activity">
    <reaction evidence="1 10">
        <text>S-ubiquitinyl-[E2 ubiquitin-conjugating enzyme]-L-cysteine + [acceptor protein]-L-lysine = [E2 ubiquitin-conjugating enzyme]-L-cysteine + N(6)-ubiquitinyl-[acceptor protein]-L-lysine.</text>
        <dbReference type="EC" id="2.3.2.27"/>
    </reaction>
</comment>
<evidence type="ECO:0000256" key="3">
    <source>
        <dbReference type="ARBA" id="ARBA00022679"/>
    </source>
</evidence>
<evidence type="ECO:0000256" key="1">
    <source>
        <dbReference type="ARBA" id="ARBA00000900"/>
    </source>
</evidence>
<evidence type="ECO:0000256" key="2">
    <source>
        <dbReference type="ARBA" id="ARBA00004906"/>
    </source>
</evidence>
<name>A0A8K0NVW7_LADFU</name>
<dbReference type="GO" id="GO:0005737">
    <property type="term" value="C:cytoplasm"/>
    <property type="evidence" value="ECO:0007669"/>
    <property type="project" value="TreeGrafter"/>
</dbReference>
<dbReference type="Pfam" id="PF02207">
    <property type="entry name" value="zf-UBR"/>
    <property type="match status" value="1"/>
</dbReference>
<dbReference type="GO" id="GO:0016567">
    <property type="term" value="P:protein ubiquitination"/>
    <property type="evidence" value="ECO:0007669"/>
    <property type="project" value="UniProtKB-UniRule"/>
</dbReference>
<accession>A0A8K0NVW7</accession>
<evidence type="ECO:0000259" key="11">
    <source>
        <dbReference type="PROSITE" id="PS51157"/>
    </source>
</evidence>
<evidence type="ECO:0000313" key="13">
    <source>
        <dbReference type="Proteomes" id="UP000792457"/>
    </source>
</evidence>
<dbReference type="SMART" id="SM00396">
    <property type="entry name" value="ZnF_UBR1"/>
    <property type="match status" value="1"/>
</dbReference>
<keyword evidence="13" id="KW-1185">Reference proteome</keyword>
<dbReference type="AlphaFoldDB" id="A0A8K0NVW7"/>
<comment type="function">
    <text evidence="10">Ubiquitin ligase protein which is a component of the N-end rule pathway. Recognizes and binds to proteins bearing specific N-terminal residues that are destabilizing according to the N-end rule, leading to their ubiquitination and subsequent degradation.</text>
</comment>